<dbReference type="PANTHER" id="PTHR48078">
    <property type="entry name" value="THREONINE DEHYDRATASE, MITOCHONDRIAL-RELATED"/>
    <property type="match status" value="1"/>
</dbReference>
<evidence type="ECO:0000256" key="2">
    <source>
        <dbReference type="ARBA" id="ARBA00010869"/>
    </source>
</evidence>
<gene>
    <name evidence="8" type="ORF">IZO911_LOCUS447</name>
    <name evidence="9" type="ORF">KXQ929_LOCUS19989</name>
</gene>
<dbReference type="PANTHER" id="PTHR48078:SF6">
    <property type="entry name" value="L-THREONINE DEHYDRATASE CATABOLIC TDCB"/>
    <property type="match status" value="1"/>
</dbReference>
<evidence type="ECO:0000313" key="8">
    <source>
        <dbReference type="EMBL" id="CAF0713570.1"/>
    </source>
</evidence>
<evidence type="ECO:0000256" key="1">
    <source>
        <dbReference type="ARBA" id="ARBA00001933"/>
    </source>
</evidence>
<reference evidence="8" key="1">
    <citation type="submission" date="2021-02" db="EMBL/GenBank/DDBJ databases">
        <authorList>
            <person name="Nowell W R."/>
        </authorList>
    </citation>
    <scope>NUCLEOTIDE SEQUENCE</scope>
</reference>
<comment type="similarity">
    <text evidence="2">Belongs to the serine/threonine dehydratase family.</text>
</comment>
<accession>A0A813M2Q8</accession>
<comment type="cofactor">
    <cofactor evidence="1">
        <name>pyridoxal 5'-phosphate</name>
        <dbReference type="ChEBI" id="CHEBI:597326"/>
    </cofactor>
</comment>
<evidence type="ECO:0000313" key="10">
    <source>
        <dbReference type="Proteomes" id="UP000663860"/>
    </source>
</evidence>
<sequence>MSVALTAPSFDDIRAAESCLKNIIIRTPLLKLNYDMPGIEIYLKCEQFQLTSSFKVRGATNIVKMLTAKEKENGIVTASSGNMAQGLSWIAREENIKCKILVPDTTNEVKLKAIERLGGEITKCSFDEWFQVIINGQCPMLDGYFIHPVRNRYVMAGHGTIALEILDELPECDAIFVPYGGGGLITGIVSAVKHLKESVDVFACEVETAAPLSAALNANEIVKNPVQKSWIDAIGHANVMKEMWPLVKDSIDGSIVVTLKETADALKLLIERNHLICEGASATALAAILWHYQRLLENNKAGLRRKPRDEPIKVVAILTGAGIDNTTIIKCLNGTL</sequence>
<evidence type="ECO:0000256" key="6">
    <source>
        <dbReference type="ARBA" id="ARBA00042605"/>
    </source>
</evidence>
<dbReference type="Proteomes" id="UP000663860">
    <property type="component" value="Unassembled WGS sequence"/>
</dbReference>
<evidence type="ECO:0000259" key="7">
    <source>
        <dbReference type="Pfam" id="PF00291"/>
    </source>
</evidence>
<name>A0A813M2Q8_9BILA</name>
<evidence type="ECO:0000313" key="9">
    <source>
        <dbReference type="EMBL" id="CAF3849078.1"/>
    </source>
</evidence>
<dbReference type="EMBL" id="CAJOBB010001379">
    <property type="protein sequence ID" value="CAF3849078.1"/>
    <property type="molecule type" value="Genomic_DNA"/>
</dbReference>
<dbReference type="GO" id="GO:0003941">
    <property type="term" value="F:L-serine ammonia-lyase activity"/>
    <property type="evidence" value="ECO:0007669"/>
    <property type="project" value="TreeGrafter"/>
</dbReference>
<evidence type="ECO:0000256" key="5">
    <source>
        <dbReference type="ARBA" id="ARBA00041766"/>
    </source>
</evidence>
<comment type="caution">
    <text evidence="8">The sequence shown here is derived from an EMBL/GenBank/DDBJ whole genome shotgun (WGS) entry which is preliminary data.</text>
</comment>
<dbReference type="InterPro" id="IPR050147">
    <property type="entry name" value="Ser/Thr_Dehydratase"/>
</dbReference>
<evidence type="ECO:0000256" key="4">
    <source>
        <dbReference type="ARBA" id="ARBA00023239"/>
    </source>
</evidence>
<dbReference type="InterPro" id="IPR036052">
    <property type="entry name" value="TrpB-like_PALP_sf"/>
</dbReference>
<dbReference type="Pfam" id="PF00291">
    <property type="entry name" value="PALP"/>
    <property type="match status" value="1"/>
</dbReference>
<dbReference type="InterPro" id="IPR001926">
    <property type="entry name" value="TrpB-like_PALP"/>
</dbReference>
<dbReference type="GO" id="GO:0004794">
    <property type="term" value="F:threonine deaminase activity"/>
    <property type="evidence" value="ECO:0007669"/>
    <property type="project" value="TreeGrafter"/>
</dbReference>
<dbReference type="GO" id="GO:0009097">
    <property type="term" value="P:isoleucine biosynthetic process"/>
    <property type="evidence" value="ECO:0007669"/>
    <property type="project" value="TreeGrafter"/>
</dbReference>
<evidence type="ECO:0000256" key="3">
    <source>
        <dbReference type="ARBA" id="ARBA00022898"/>
    </source>
</evidence>
<keyword evidence="4" id="KW-0456">Lyase</keyword>
<dbReference type="GO" id="GO:0006567">
    <property type="term" value="P:L-threonine catabolic process"/>
    <property type="evidence" value="ECO:0007669"/>
    <property type="project" value="TreeGrafter"/>
</dbReference>
<dbReference type="AlphaFoldDB" id="A0A813M2Q8"/>
<keyword evidence="3" id="KW-0663">Pyridoxal phosphate</keyword>
<dbReference type="GO" id="GO:0006565">
    <property type="term" value="P:L-serine catabolic process"/>
    <property type="evidence" value="ECO:0007669"/>
    <property type="project" value="TreeGrafter"/>
</dbReference>
<dbReference type="FunFam" id="3.40.50.1100:FF:000005">
    <property type="entry name" value="Threonine dehydratase catabolic"/>
    <property type="match status" value="1"/>
</dbReference>
<dbReference type="EMBL" id="CAJNOE010000002">
    <property type="protein sequence ID" value="CAF0713570.1"/>
    <property type="molecule type" value="Genomic_DNA"/>
</dbReference>
<dbReference type="SUPFAM" id="SSF53686">
    <property type="entry name" value="Tryptophan synthase beta subunit-like PLP-dependent enzymes"/>
    <property type="match status" value="1"/>
</dbReference>
<protein>
    <recommendedName>
        <fullName evidence="5">L-serine deaminase</fullName>
    </recommendedName>
    <alternativeName>
        <fullName evidence="6">L-threonine dehydratase</fullName>
    </alternativeName>
</protein>
<dbReference type="Proteomes" id="UP000663868">
    <property type="component" value="Unassembled WGS sequence"/>
</dbReference>
<feature type="domain" description="Tryptophan synthase beta chain-like PALP" evidence="7">
    <location>
        <begin position="23"/>
        <end position="298"/>
    </location>
</feature>
<organism evidence="8 10">
    <name type="scientific">Adineta steineri</name>
    <dbReference type="NCBI Taxonomy" id="433720"/>
    <lineage>
        <taxon>Eukaryota</taxon>
        <taxon>Metazoa</taxon>
        <taxon>Spiralia</taxon>
        <taxon>Gnathifera</taxon>
        <taxon>Rotifera</taxon>
        <taxon>Eurotatoria</taxon>
        <taxon>Bdelloidea</taxon>
        <taxon>Adinetida</taxon>
        <taxon>Adinetidae</taxon>
        <taxon>Adineta</taxon>
    </lineage>
</organism>
<dbReference type="Gene3D" id="3.40.50.1100">
    <property type="match status" value="2"/>
</dbReference>
<proteinExistence type="inferred from homology"/>